<name>A0A0F5FRH3_9HYPH</name>
<dbReference type="Pfam" id="PF20554">
    <property type="entry name" value="DUF6766"/>
    <property type="match status" value="1"/>
</dbReference>
<dbReference type="AlphaFoldDB" id="A0A0F5FRH3"/>
<keyword evidence="3" id="KW-1185">Reference proteome</keyword>
<protein>
    <submittedName>
        <fullName evidence="2">Uncharacterized protein</fullName>
    </submittedName>
</protein>
<sequence length="139" mass="16077">MPGSSIWKRYSYAWVTLGFFLISIIGHWLFGWFAFVDEQTAHGEVPQVTPYLVLMMRDTLENWQSEFLQLLWQIGGLALLLYVGSPQSKEGSDRVEAKIDEILKRVDPKNGEAIITELDDAYAGRHTDPQYQQRAERRE</sequence>
<dbReference type="EMBL" id="JZEX01000134">
    <property type="protein sequence ID" value="KKB10767.1"/>
    <property type="molecule type" value="Genomic_DNA"/>
</dbReference>
<dbReference type="Proteomes" id="UP000033632">
    <property type="component" value="Unassembled WGS sequence"/>
</dbReference>
<dbReference type="OrthoDB" id="187863at2"/>
<dbReference type="RefSeq" id="WP_046109691.1">
    <property type="nucleotide sequence ID" value="NZ_JZEX01000134.1"/>
</dbReference>
<comment type="caution">
    <text evidence="2">The sequence shown here is derived from an EMBL/GenBank/DDBJ whole genome shotgun (WGS) entry which is preliminary data.</text>
</comment>
<evidence type="ECO:0000313" key="3">
    <source>
        <dbReference type="Proteomes" id="UP000033632"/>
    </source>
</evidence>
<proteinExistence type="predicted"/>
<reference evidence="2 3" key="1">
    <citation type="submission" date="2015-03" db="EMBL/GenBank/DDBJ databases">
        <authorList>
            <person name="Hassan Y.I."/>
            <person name="Lepp D."/>
            <person name="Li X.-Z."/>
            <person name="Zhou T."/>
        </authorList>
    </citation>
    <scope>NUCLEOTIDE SEQUENCE [LARGE SCALE GENOMIC DNA]</scope>
    <source>
        <strain evidence="2 3">BD-c194</strain>
    </source>
</reference>
<feature type="transmembrane region" description="Helical" evidence="1">
    <location>
        <begin position="12"/>
        <end position="35"/>
    </location>
</feature>
<keyword evidence="1" id="KW-0472">Membrane</keyword>
<organism evidence="2 3">
    <name type="scientific">Devosia geojensis</name>
    <dbReference type="NCBI Taxonomy" id="443610"/>
    <lineage>
        <taxon>Bacteria</taxon>
        <taxon>Pseudomonadati</taxon>
        <taxon>Pseudomonadota</taxon>
        <taxon>Alphaproteobacteria</taxon>
        <taxon>Hyphomicrobiales</taxon>
        <taxon>Devosiaceae</taxon>
        <taxon>Devosia</taxon>
    </lineage>
</organism>
<dbReference type="PATRIC" id="fig|443610.3.peg.1530"/>
<accession>A0A0F5FRH3</accession>
<keyword evidence="1" id="KW-1133">Transmembrane helix</keyword>
<evidence type="ECO:0000313" key="2">
    <source>
        <dbReference type="EMBL" id="KKB10767.1"/>
    </source>
</evidence>
<gene>
    <name evidence="2" type="ORF">VE25_16175</name>
</gene>
<evidence type="ECO:0000256" key="1">
    <source>
        <dbReference type="SAM" id="Phobius"/>
    </source>
</evidence>
<keyword evidence="1" id="KW-0812">Transmembrane</keyword>
<dbReference type="InterPro" id="IPR046657">
    <property type="entry name" value="DUF6766"/>
</dbReference>